<evidence type="ECO:0000313" key="3">
    <source>
        <dbReference type="Proteomes" id="UP000678393"/>
    </source>
</evidence>
<sequence>MAENGTACDIYRESSVYVSAEIQGYLERKKGVLGVKTKQWCSLQGLTLYLQKKQRDVIETIDLTDVLQVRKVTNENTGTHFEICMKKKNHVFICPSSEDCMAWIQALQIAISRKNVSQQSSSFLTGEATITDDKNVYNEIDEALIRESCVQTVNLLDTQPCVPANFSDYSEPTDIESGTRKCNSDYWEVGDVKNILRQSSSGSVYDACAFSTTYATIDQCCVNGLSEATENRESTVVYSQVNKTKKSTLLTRSSVSENDIAQVGDSEYEYLTSCVTVNNLVEKQCTSHEDNNFTLPENLQMKKRPQIEEDGNVCQVLVDALTDSGCSSFDFIHPLTEEDRKPLKELTEFLRKNHEICRASFSCSSTNSDPVSTLKSYLASLDISMRQ</sequence>
<dbReference type="AlphaFoldDB" id="A0A8S3YMA3"/>
<keyword evidence="3" id="KW-1185">Reference proteome</keyword>
<evidence type="ECO:0000313" key="2">
    <source>
        <dbReference type="EMBL" id="CAG5118277.1"/>
    </source>
</evidence>
<dbReference type="PROSITE" id="PS50003">
    <property type="entry name" value="PH_DOMAIN"/>
    <property type="match status" value="1"/>
</dbReference>
<dbReference type="Proteomes" id="UP000678393">
    <property type="component" value="Unassembled WGS sequence"/>
</dbReference>
<gene>
    <name evidence="2" type="ORF">CUNI_LOCUS3835</name>
</gene>
<dbReference type="Pfam" id="PF00169">
    <property type="entry name" value="PH"/>
    <property type="match status" value="1"/>
</dbReference>
<proteinExistence type="predicted"/>
<evidence type="ECO:0000259" key="1">
    <source>
        <dbReference type="PROSITE" id="PS50003"/>
    </source>
</evidence>
<comment type="caution">
    <text evidence="2">The sequence shown here is derived from an EMBL/GenBank/DDBJ whole genome shotgun (WGS) entry which is preliminary data.</text>
</comment>
<dbReference type="SUPFAM" id="SSF50729">
    <property type="entry name" value="PH domain-like"/>
    <property type="match status" value="1"/>
</dbReference>
<organism evidence="2 3">
    <name type="scientific">Candidula unifasciata</name>
    <dbReference type="NCBI Taxonomy" id="100452"/>
    <lineage>
        <taxon>Eukaryota</taxon>
        <taxon>Metazoa</taxon>
        <taxon>Spiralia</taxon>
        <taxon>Lophotrochozoa</taxon>
        <taxon>Mollusca</taxon>
        <taxon>Gastropoda</taxon>
        <taxon>Heterobranchia</taxon>
        <taxon>Euthyneura</taxon>
        <taxon>Panpulmonata</taxon>
        <taxon>Eupulmonata</taxon>
        <taxon>Stylommatophora</taxon>
        <taxon>Helicina</taxon>
        <taxon>Helicoidea</taxon>
        <taxon>Geomitridae</taxon>
        <taxon>Candidula</taxon>
    </lineage>
</organism>
<dbReference type="InterPro" id="IPR011993">
    <property type="entry name" value="PH-like_dom_sf"/>
</dbReference>
<accession>A0A8S3YMA3</accession>
<feature type="domain" description="PH" evidence="1">
    <location>
        <begin position="19"/>
        <end position="112"/>
    </location>
</feature>
<dbReference type="Gene3D" id="2.30.29.30">
    <property type="entry name" value="Pleckstrin-homology domain (PH domain)/Phosphotyrosine-binding domain (PTB)"/>
    <property type="match status" value="1"/>
</dbReference>
<name>A0A8S3YMA3_9EUPU</name>
<dbReference type="CDD" id="cd00821">
    <property type="entry name" value="PH"/>
    <property type="match status" value="1"/>
</dbReference>
<dbReference type="OrthoDB" id="6072805at2759"/>
<dbReference type="InterPro" id="IPR001849">
    <property type="entry name" value="PH_domain"/>
</dbReference>
<reference evidence="2" key="1">
    <citation type="submission" date="2021-04" db="EMBL/GenBank/DDBJ databases">
        <authorList>
            <consortium name="Molecular Ecology Group"/>
        </authorList>
    </citation>
    <scope>NUCLEOTIDE SEQUENCE</scope>
</reference>
<dbReference type="SMART" id="SM00233">
    <property type="entry name" value="PH"/>
    <property type="match status" value="1"/>
</dbReference>
<protein>
    <recommendedName>
        <fullName evidence="1">PH domain-containing protein</fullName>
    </recommendedName>
</protein>
<dbReference type="EMBL" id="CAJHNH020000526">
    <property type="protein sequence ID" value="CAG5118277.1"/>
    <property type="molecule type" value="Genomic_DNA"/>
</dbReference>